<accession>B8M6J8</accession>
<dbReference type="HOGENOM" id="CLU_015771_1_1_1"/>
<evidence type="ECO:0000256" key="1">
    <source>
        <dbReference type="SAM" id="MobiDB-lite"/>
    </source>
</evidence>
<dbReference type="OrthoDB" id="3469466at2759"/>
<evidence type="ECO:0000313" key="2">
    <source>
        <dbReference type="EMBL" id="EED19460.1"/>
    </source>
</evidence>
<dbReference type="GeneID" id="8109673"/>
<dbReference type="PANTHER" id="PTHR37540">
    <property type="entry name" value="TRANSCRIPTION FACTOR (ACR-2), PUTATIVE-RELATED-RELATED"/>
    <property type="match status" value="1"/>
</dbReference>
<proteinExistence type="predicted"/>
<evidence type="ECO:0000313" key="3">
    <source>
        <dbReference type="Proteomes" id="UP000001745"/>
    </source>
</evidence>
<dbReference type="VEuPathDB" id="FungiDB:TSTA_027540"/>
<dbReference type="PhylomeDB" id="B8M6J8"/>
<dbReference type="PANTHER" id="PTHR37540:SF5">
    <property type="entry name" value="TRANSCRIPTION FACTOR DOMAIN-CONTAINING PROTEIN"/>
    <property type="match status" value="1"/>
</dbReference>
<dbReference type="EMBL" id="EQ962654">
    <property type="protein sequence ID" value="EED19460.1"/>
    <property type="molecule type" value="Genomic_DNA"/>
</dbReference>
<dbReference type="STRING" id="441959.B8M6J8"/>
<dbReference type="OMA" id="HLESFIW"/>
<organism evidence="2 3">
    <name type="scientific">Talaromyces stipitatus (strain ATCC 10500 / CBS 375.48 / QM 6759 / NRRL 1006)</name>
    <name type="common">Penicillium stipitatum</name>
    <dbReference type="NCBI Taxonomy" id="441959"/>
    <lineage>
        <taxon>Eukaryota</taxon>
        <taxon>Fungi</taxon>
        <taxon>Dikarya</taxon>
        <taxon>Ascomycota</taxon>
        <taxon>Pezizomycotina</taxon>
        <taxon>Eurotiomycetes</taxon>
        <taxon>Eurotiomycetidae</taxon>
        <taxon>Eurotiales</taxon>
        <taxon>Trichocomaceae</taxon>
        <taxon>Talaromyces</taxon>
        <taxon>Talaromyces sect. Talaromyces</taxon>
    </lineage>
</organism>
<dbReference type="Proteomes" id="UP000001745">
    <property type="component" value="Unassembled WGS sequence"/>
</dbReference>
<keyword evidence="3" id="KW-1185">Reference proteome</keyword>
<gene>
    <name evidence="2" type="ORF">TSTA_027540</name>
</gene>
<feature type="region of interest" description="Disordered" evidence="1">
    <location>
        <begin position="1"/>
        <end position="28"/>
    </location>
</feature>
<feature type="region of interest" description="Disordered" evidence="1">
    <location>
        <begin position="62"/>
        <end position="85"/>
    </location>
</feature>
<dbReference type="eggNOG" id="ENOG502SP01">
    <property type="taxonomic scope" value="Eukaryota"/>
</dbReference>
<dbReference type="InParanoid" id="B8M6J8"/>
<dbReference type="RefSeq" id="XP_002479894.1">
    <property type="nucleotide sequence ID" value="XM_002479849.1"/>
</dbReference>
<protein>
    <recommendedName>
        <fullName evidence="4">Transcription factor domain-containing protein</fullName>
    </recommendedName>
</protein>
<reference evidence="3" key="1">
    <citation type="journal article" date="2015" name="Genome Announc.">
        <title>Genome sequence of the AIDS-associated pathogen Penicillium marneffei (ATCC18224) and its near taxonomic relative Talaromyces stipitatus (ATCC10500).</title>
        <authorList>
            <person name="Nierman W.C."/>
            <person name="Fedorova-Abrams N.D."/>
            <person name="Andrianopoulos A."/>
        </authorList>
    </citation>
    <scope>NUCLEOTIDE SEQUENCE [LARGE SCALE GENOMIC DNA]</scope>
    <source>
        <strain evidence="3">ATCC 10500 / CBS 375.48 / QM 6759 / NRRL 1006</strain>
    </source>
</reference>
<sequence>MKGQQQPSNGPLRFVITNPASNEGRAERIRDVRSHAGRWRWRQARKGQYDKSELNEDAIVKRLSELSGPTDPSTRTSTTVADNDEDPLEAGSSFLWRIGQLVLISCAFRWAPDVTWCRHARSLSDTCPIASLWRNCLSVLWPILMPGTTNTADHPGVQAWFSLSLSDPALHSSMLFGACSHRWVQCIVKRLGNFSSKDARDLALAESDSISKINSAIQDPSKATSDAIILSVLCLANNHSPLEQHPKPYPFDPPLRKLQWLDAYGYLSPNSVHQAGLAILIALRGGLDKLELPGLAAVISFSDVLGASRSLTRPRFPFIGLQTNTPSFWENIGWCNGGYTDAMDIDLLLSLGITPEMYRTFQAARAYMAFVELFLDGAHMDMQSALFCDSRNFVQWHIMSLLPASHLGLVNPMVIQVHEACRLGLVIFGIGVIFPLPPESAPFLKLVRLLQLELQMCAKDSMTWTHTVPEMKIRCWCLVLGGIAAIGTSEREWFVAELRLFKEKYSISTWNQVRRIMKSILWLDVVCNGPGEELWREVVRLSSRGSDFSF</sequence>
<name>B8M6J8_TALSN</name>
<dbReference type="AlphaFoldDB" id="B8M6J8"/>
<evidence type="ECO:0008006" key="4">
    <source>
        <dbReference type="Google" id="ProtNLM"/>
    </source>
</evidence>
<feature type="compositionally biased region" description="Polar residues" evidence="1">
    <location>
        <begin position="70"/>
        <end position="81"/>
    </location>
</feature>